<dbReference type="InterPro" id="IPR006008">
    <property type="entry name" value="YciB"/>
</dbReference>
<reference evidence="6" key="1">
    <citation type="journal article" date="2017" name="Appl. Environ. Microbiol.">
        <title>Molecular characterization of an Endozoicomonas-like organism causing infection in king scallop Pecten maximus L.</title>
        <authorList>
            <person name="Cano I."/>
            <person name="van Aerle R."/>
            <person name="Ross S."/>
            <person name="Verner-Jeffreys D.W."/>
            <person name="Paley R.K."/>
            <person name="Rimmer G."/>
            <person name="Ryder D."/>
            <person name="Hooper P."/>
            <person name="Stone D."/>
            <person name="Feist S.W."/>
        </authorList>
    </citation>
    <scope>NUCLEOTIDE SEQUENCE</scope>
</reference>
<dbReference type="PANTHER" id="PTHR36917">
    <property type="entry name" value="INTRACELLULAR SEPTATION PROTEIN A-RELATED"/>
    <property type="match status" value="1"/>
</dbReference>
<dbReference type="AlphaFoldDB" id="A0A2H9TAQ5"/>
<protein>
    <submittedName>
        <fullName evidence="6">Putative intracellular septation protein A</fullName>
    </submittedName>
</protein>
<proteinExistence type="inferred from homology"/>
<feature type="transmembrane region" description="Helical" evidence="5">
    <location>
        <begin position="168"/>
        <end position="191"/>
    </location>
</feature>
<keyword evidence="2 5" id="KW-0812">Transmembrane</keyword>
<keyword evidence="3 5" id="KW-1133">Transmembrane helix</keyword>
<evidence type="ECO:0000256" key="4">
    <source>
        <dbReference type="ARBA" id="ARBA00023136"/>
    </source>
</evidence>
<dbReference type="HAMAP" id="MF_00189">
    <property type="entry name" value="YciB"/>
    <property type="match status" value="1"/>
</dbReference>
<keyword evidence="1" id="KW-1003">Cell membrane</keyword>
<feature type="transmembrane region" description="Helical" evidence="5">
    <location>
        <begin position="127"/>
        <end position="148"/>
    </location>
</feature>
<comment type="caution">
    <text evidence="6">The sequence shown here is derived from an EMBL/GenBank/DDBJ whole genome shotgun (WGS) entry which is preliminary data.</text>
</comment>
<keyword evidence="4 5" id="KW-0472">Membrane</keyword>
<organism evidence="6">
    <name type="scientific">invertebrate metagenome</name>
    <dbReference type="NCBI Taxonomy" id="1711999"/>
    <lineage>
        <taxon>unclassified sequences</taxon>
        <taxon>metagenomes</taxon>
        <taxon>organismal metagenomes</taxon>
    </lineage>
</organism>
<dbReference type="Pfam" id="PF04279">
    <property type="entry name" value="IspA"/>
    <property type="match status" value="1"/>
</dbReference>
<gene>
    <name evidence="6" type="primary">yciB</name>
    <name evidence="6" type="ORF">CI610_00746</name>
</gene>
<dbReference type="GO" id="GO:0005886">
    <property type="term" value="C:plasma membrane"/>
    <property type="evidence" value="ECO:0007669"/>
    <property type="project" value="TreeGrafter"/>
</dbReference>
<evidence type="ECO:0000313" key="6">
    <source>
        <dbReference type="EMBL" id="PJE80269.1"/>
    </source>
</evidence>
<dbReference type="EMBL" id="NSIT01000024">
    <property type="protein sequence ID" value="PJE80269.1"/>
    <property type="molecule type" value="Genomic_DNA"/>
</dbReference>
<feature type="transmembrane region" description="Helical" evidence="5">
    <location>
        <begin position="197"/>
        <end position="216"/>
    </location>
</feature>
<feature type="transmembrane region" description="Helical" evidence="5">
    <location>
        <begin position="29"/>
        <end position="50"/>
    </location>
</feature>
<evidence type="ECO:0000256" key="5">
    <source>
        <dbReference type="SAM" id="Phobius"/>
    </source>
</evidence>
<sequence length="226" mass="25934">MSIQILCKYKGRGSYRLPSLYVTSTSYDINWFSMKQLIDFIPLIVFFIVYKMDPRMIDVGGRSLEIGGPFSATTILMLSSVLVYGGFWLKNRTLEKGQLLTLVAVMLFGAMTLSFHNESFLKWKAPIVNWIFALAFLMSHFIGSKPMIQRMMGHALSLPDMIWRKLNISWILFFIGLGAANLFVAFTFHSIWVDFKVFGSLILTMLFIVIQFMVISRHVQVVDSEK</sequence>
<name>A0A2H9TAQ5_9ZZZZ</name>
<evidence type="ECO:0000256" key="2">
    <source>
        <dbReference type="ARBA" id="ARBA00022692"/>
    </source>
</evidence>
<feature type="transmembrane region" description="Helical" evidence="5">
    <location>
        <begin position="70"/>
        <end position="87"/>
    </location>
</feature>
<evidence type="ECO:0000256" key="3">
    <source>
        <dbReference type="ARBA" id="ARBA00022989"/>
    </source>
</evidence>
<dbReference type="NCBIfam" id="TIGR00997">
    <property type="entry name" value="ispZ"/>
    <property type="match status" value="1"/>
</dbReference>
<feature type="transmembrane region" description="Helical" evidence="5">
    <location>
        <begin position="99"/>
        <end position="115"/>
    </location>
</feature>
<evidence type="ECO:0000256" key="1">
    <source>
        <dbReference type="ARBA" id="ARBA00022475"/>
    </source>
</evidence>
<accession>A0A2H9TAQ5</accession>
<dbReference type="PANTHER" id="PTHR36917:SF1">
    <property type="entry name" value="INNER MEMBRANE-SPANNING PROTEIN YCIB"/>
    <property type="match status" value="1"/>
</dbReference>